<dbReference type="SUPFAM" id="SSF57440">
    <property type="entry name" value="Kringle-like"/>
    <property type="match status" value="1"/>
</dbReference>
<comment type="caution">
    <text evidence="3">Lacks conserved residue(s) required for the propagation of feature annotation.</text>
</comment>
<dbReference type="KEGG" id="bbel:109480338"/>
<dbReference type="PANTHER" id="PTHR24261:SF7">
    <property type="entry name" value="KRINGLE DOMAIN-CONTAINING PROTEIN"/>
    <property type="match status" value="1"/>
</dbReference>
<dbReference type="AlphaFoldDB" id="A0A6P4ZVQ5"/>
<dbReference type="GeneID" id="109480338"/>
<evidence type="ECO:0000259" key="5">
    <source>
        <dbReference type="PROSITE" id="PS50070"/>
    </source>
</evidence>
<sequence>MGCTVLLLSVLLASCFSAPAPPKVQKDSLLKERTLLKVCPADVVQLEKYNKLQESEAMCRGDVTLIKEGLHKCKDKLTASLEKTAEYSLQLKTLTPQEEKLEHCFVPEMDCFTGYGHYYRGTARVTENGNPCQSWEAQSPHRHTRTPQNYPHDDLAGNNYCRNPDWGNRPWCYVDGPTPRWEYCAVPRCPGTTAG</sequence>
<feature type="signal peptide" evidence="4">
    <location>
        <begin position="1"/>
        <end position="17"/>
    </location>
</feature>
<feature type="disulfide bond" evidence="3">
    <location>
        <begin position="161"/>
        <end position="184"/>
    </location>
</feature>
<evidence type="ECO:0000256" key="1">
    <source>
        <dbReference type="ARBA" id="ARBA00022572"/>
    </source>
</evidence>
<dbReference type="InterPro" id="IPR050759">
    <property type="entry name" value="Serine_protease_kringle"/>
</dbReference>
<dbReference type="CDD" id="cd00108">
    <property type="entry name" value="KR"/>
    <property type="match status" value="1"/>
</dbReference>
<dbReference type="PRINTS" id="PR00018">
    <property type="entry name" value="KRINGLE"/>
</dbReference>
<dbReference type="RefSeq" id="XP_019638089.1">
    <property type="nucleotide sequence ID" value="XM_019782530.1"/>
</dbReference>
<evidence type="ECO:0000256" key="4">
    <source>
        <dbReference type="SAM" id="SignalP"/>
    </source>
</evidence>
<dbReference type="PROSITE" id="PS50070">
    <property type="entry name" value="KRINGLE_2"/>
    <property type="match status" value="1"/>
</dbReference>
<reference evidence="7" key="1">
    <citation type="submission" date="2025-08" db="UniProtKB">
        <authorList>
            <consortium name="RefSeq"/>
        </authorList>
    </citation>
    <scope>IDENTIFICATION</scope>
    <source>
        <tissue evidence="7">Gonad</tissue>
    </source>
</reference>
<feature type="domain" description="Kringle" evidence="5">
    <location>
        <begin position="110"/>
        <end position="189"/>
    </location>
</feature>
<dbReference type="PROSITE" id="PS00021">
    <property type="entry name" value="KRINGLE_1"/>
    <property type="match status" value="1"/>
</dbReference>
<dbReference type="InterPro" id="IPR013806">
    <property type="entry name" value="Kringle-like"/>
</dbReference>
<dbReference type="OrthoDB" id="9893972at2759"/>
<protein>
    <submittedName>
        <fullName evidence="7">Plasminogen-like</fullName>
    </submittedName>
</protein>
<dbReference type="Proteomes" id="UP000515135">
    <property type="component" value="Unplaced"/>
</dbReference>
<organism evidence="6 7">
    <name type="scientific">Branchiostoma belcheri</name>
    <name type="common">Amphioxus</name>
    <dbReference type="NCBI Taxonomy" id="7741"/>
    <lineage>
        <taxon>Eukaryota</taxon>
        <taxon>Metazoa</taxon>
        <taxon>Chordata</taxon>
        <taxon>Cephalochordata</taxon>
        <taxon>Leptocardii</taxon>
        <taxon>Amphioxiformes</taxon>
        <taxon>Branchiostomatidae</taxon>
        <taxon>Branchiostoma</taxon>
    </lineage>
</organism>
<dbReference type="Gene3D" id="2.40.20.10">
    <property type="entry name" value="Plasminogen Kringle 4"/>
    <property type="match status" value="1"/>
</dbReference>
<dbReference type="Pfam" id="PF00051">
    <property type="entry name" value="Kringle"/>
    <property type="match status" value="1"/>
</dbReference>
<proteinExistence type="predicted"/>
<evidence type="ECO:0000256" key="3">
    <source>
        <dbReference type="PROSITE-ProRule" id="PRU00121"/>
    </source>
</evidence>
<evidence type="ECO:0000256" key="2">
    <source>
        <dbReference type="ARBA" id="ARBA00023157"/>
    </source>
</evidence>
<dbReference type="InterPro" id="IPR038178">
    <property type="entry name" value="Kringle_sf"/>
</dbReference>
<keyword evidence="4" id="KW-0732">Signal</keyword>
<dbReference type="SMART" id="SM00130">
    <property type="entry name" value="KR"/>
    <property type="match status" value="1"/>
</dbReference>
<dbReference type="InterPro" id="IPR000001">
    <property type="entry name" value="Kringle"/>
</dbReference>
<feature type="chain" id="PRO_5027649515" evidence="4">
    <location>
        <begin position="18"/>
        <end position="195"/>
    </location>
</feature>
<accession>A0A6P4ZVQ5</accession>
<dbReference type="PANTHER" id="PTHR24261">
    <property type="entry name" value="PLASMINOGEN-RELATED"/>
    <property type="match status" value="1"/>
</dbReference>
<keyword evidence="2 3" id="KW-1015">Disulfide bond</keyword>
<gene>
    <name evidence="7" type="primary">LOC109480338</name>
</gene>
<dbReference type="InterPro" id="IPR018056">
    <property type="entry name" value="Kringle_CS"/>
</dbReference>
<keyword evidence="6" id="KW-1185">Reference proteome</keyword>
<name>A0A6P4ZVQ5_BRABE</name>
<keyword evidence="1 3" id="KW-0420">Kringle</keyword>
<evidence type="ECO:0000313" key="6">
    <source>
        <dbReference type="Proteomes" id="UP000515135"/>
    </source>
</evidence>
<evidence type="ECO:0000313" key="7">
    <source>
        <dbReference type="RefSeq" id="XP_019638089.1"/>
    </source>
</evidence>